<feature type="disulfide bond" evidence="15">
    <location>
        <begin position="1530"/>
        <end position="1547"/>
    </location>
</feature>
<dbReference type="PANTHER" id="PTHR10574:SF406">
    <property type="entry name" value="LAMININ SUBUNIT ALPHA 5"/>
    <property type="match status" value="1"/>
</dbReference>
<dbReference type="InterPro" id="IPR009254">
    <property type="entry name" value="Laminin_aI"/>
</dbReference>
<evidence type="ECO:0000256" key="16">
    <source>
        <dbReference type="SAM" id="Coils"/>
    </source>
</evidence>
<evidence type="ECO:0000256" key="5">
    <source>
        <dbReference type="ARBA" id="ARBA00022729"/>
    </source>
</evidence>
<feature type="domain" description="Laminin EGF-like" evidence="20">
    <location>
        <begin position="1480"/>
        <end position="1527"/>
    </location>
</feature>
<feature type="disulfide bond" evidence="15">
    <location>
        <begin position="597"/>
        <end position="609"/>
    </location>
</feature>
<dbReference type="FunFam" id="2.10.25.10:FF:000069">
    <property type="entry name" value="Laminin subunit alpha 1"/>
    <property type="match status" value="1"/>
</dbReference>
<dbReference type="Pfam" id="PF02210">
    <property type="entry name" value="Laminin_G_2"/>
    <property type="match status" value="5"/>
</dbReference>
<evidence type="ECO:0000256" key="1">
    <source>
        <dbReference type="ARBA" id="ARBA00004302"/>
    </source>
</evidence>
<reference evidence="24" key="1">
    <citation type="submission" date="2025-08" db="UniProtKB">
        <authorList>
            <consortium name="RefSeq"/>
        </authorList>
    </citation>
    <scope>IDENTIFICATION</scope>
    <source>
        <tissue evidence="24">Whole organism</tissue>
    </source>
</reference>
<feature type="disulfide bond" evidence="15">
    <location>
        <begin position="459"/>
        <end position="471"/>
    </location>
</feature>
<dbReference type="FunFam" id="2.10.25.10:FF:000224">
    <property type="entry name" value="Usherin"/>
    <property type="match status" value="1"/>
</dbReference>
<feature type="region of interest" description="Disordered" evidence="17">
    <location>
        <begin position="3240"/>
        <end position="3288"/>
    </location>
</feature>
<feature type="disulfide bond" evidence="15">
    <location>
        <begin position="507"/>
        <end position="524"/>
    </location>
</feature>
<feature type="domain" description="Laminin EGF-like" evidence="20">
    <location>
        <begin position="597"/>
        <end position="641"/>
    </location>
</feature>
<dbReference type="Pfam" id="PF00055">
    <property type="entry name" value="Laminin_N"/>
    <property type="match status" value="1"/>
</dbReference>
<dbReference type="CTD" id="38723"/>
<feature type="domain" description="Laminin EGF-like" evidence="20">
    <location>
        <begin position="459"/>
        <end position="504"/>
    </location>
</feature>
<feature type="domain" description="Laminin EGF-like" evidence="20">
    <location>
        <begin position="642"/>
        <end position="691"/>
    </location>
</feature>
<dbReference type="Proteomes" id="UP000504606">
    <property type="component" value="Unplaced"/>
</dbReference>
<feature type="disulfide bond" evidence="15">
    <location>
        <begin position="617"/>
        <end position="626"/>
    </location>
</feature>
<keyword evidence="4" id="KW-0272">Extracellular matrix</keyword>
<evidence type="ECO:0000256" key="3">
    <source>
        <dbReference type="ARBA" id="ARBA00022525"/>
    </source>
</evidence>
<dbReference type="SMART" id="SM00180">
    <property type="entry name" value="EGF_Lam"/>
    <property type="match status" value="22"/>
</dbReference>
<dbReference type="InterPro" id="IPR008211">
    <property type="entry name" value="Laminin_N"/>
</dbReference>
<dbReference type="GO" id="GO:0005102">
    <property type="term" value="F:signaling receptor binding"/>
    <property type="evidence" value="ECO:0007669"/>
    <property type="project" value="InterPro"/>
</dbReference>
<evidence type="ECO:0000259" key="22">
    <source>
        <dbReference type="PROSITE" id="PS51117"/>
    </source>
</evidence>
<gene>
    <name evidence="24" type="primary">LOC113216623</name>
</gene>
<dbReference type="PANTHER" id="PTHR10574">
    <property type="entry name" value="NETRIN/LAMININ-RELATED"/>
    <property type="match status" value="1"/>
</dbReference>
<dbReference type="GO" id="GO:0005604">
    <property type="term" value="C:basement membrane"/>
    <property type="evidence" value="ECO:0007669"/>
    <property type="project" value="UniProtKB-SubCell"/>
</dbReference>
<feature type="domain" description="Laminin EGF-like" evidence="20">
    <location>
        <begin position="1977"/>
        <end position="2023"/>
    </location>
</feature>
<feature type="disulfide bond" evidence="15">
    <location>
        <begin position="526"/>
        <end position="535"/>
    </location>
</feature>
<feature type="disulfide bond" evidence="15">
    <location>
        <begin position="1389"/>
        <end position="1401"/>
    </location>
</feature>
<dbReference type="Gene3D" id="2.60.120.200">
    <property type="match status" value="5"/>
</dbReference>
<dbReference type="GO" id="GO:0045995">
    <property type="term" value="P:regulation of embryonic development"/>
    <property type="evidence" value="ECO:0007669"/>
    <property type="project" value="InterPro"/>
</dbReference>
<feature type="disulfide bond" evidence="15">
    <location>
        <begin position="1835"/>
        <end position="1844"/>
    </location>
</feature>
<feature type="domain" description="Laminin IV type A" evidence="21">
    <location>
        <begin position="1599"/>
        <end position="1782"/>
    </location>
</feature>
<dbReference type="FunFam" id="2.10.25.10:FF:000034">
    <property type="entry name" value="Laminin subunit alpha 3"/>
    <property type="match status" value="3"/>
</dbReference>
<feature type="domain" description="Laminin EGF-like" evidence="20">
    <location>
        <begin position="505"/>
        <end position="550"/>
    </location>
</feature>
<feature type="disulfide bond" evidence="15">
    <location>
        <begin position="1960"/>
        <end position="1974"/>
    </location>
</feature>
<evidence type="ECO:0000256" key="2">
    <source>
        <dbReference type="ARBA" id="ARBA00004316"/>
    </source>
</evidence>
<feature type="signal peptide" evidence="18">
    <location>
        <begin position="1"/>
        <end position="34"/>
    </location>
</feature>
<dbReference type="FunFam" id="2.10.25.10:FF:000051">
    <property type="entry name" value="Laminin subunit alpha 4"/>
    <property type="match status" value="1"/>
</dbReference>
<feature type="disulfide bond" evidence="15">
    <location>
        <begin position="1549"/>
        <end position="1558"/>
    </location>
</feature>
<evidence type="ECO:0000256" key="13">
    <source>
        <dbReference type="ARBA" id="ARBA00023292"/>
    </source>
</evidence>
<feature type="domain" description="Laminin EGF-like" evidence="20">
    <location>
        <begin position="1389"/>
        <end position="1434"/>
    </location>
</feature>
<dbReference type="InterPro" id="IPR056863">
    <property type="entry name" value="LMN_ATRN_NET-like_EGF"/>
</dbReference>
<feature type="disulfide bond" evidence="15">
    <location>
        <begin position="1528"/>
        <end position="1540"/>
    </location>
</feature>
<dbReference type="InterPro" id="IPR000742">
    <property type="entry name" value="EGF"/>
</dbReference>
<feature type="disulfide bond" evidence="15">
    <location>
        <begin position="1391"/>
        <end position="1408"/>
    </location>
</feature>
<dbReference type="PROSITE" id="PS51117">
    <property type="entry name" value="LAMININ_NTER"/>
    <property type="match status" value="1"/>
</dbReference>
<feature type="domain" description="Laminin G" evidence="19">
    <location>
        <begin position="3070"/>
        <end position="3239"/>
    </location>
</feature>
<feature type="domain" description="Laminin G" evidence="19">
    <location>
        <begin position="3313"/>
        <end position="3491"/>
    </location>
</feature>
<feature type="region of interest" description="Disordered" evidence="17">
    <location>
        <begin position="1190"/>
        <end position="1212"/>
    </location>
</feature>
<feature type="chain" id="PRO_5027027751" evidence="18">
    <location>
        <begin position="35"/>
        <end position="3678"/>
    </location>
</feature>
<dbReference type="PROSITE" id="PS00022">
    <property type="entry name" value="EGF_1"/>
    <property type="match status" value="1"/>
</dbReference>
<evidence type="ECO:0000256" key="7">
    <source>
        <dbReference type="ARBA" id="ARBA00022869"/>
    </source>
</evidence>
<feature type="disulfide bond" evidence="15">
    <location>
        <begin position="2044"/>
        <end position="2053"/>
    </location>
</feature>
<feature type="domain" description="Laminin G" evidence="19">
    <location>
        <begin position="2680"/>
        <end position="2879"/>
    </location>
</feature>
<dbReference type="InterPro" id="IPR050440">
    <property type="entry name" value="Laminin/Netrin_ECM"/>
</dbReference>
<dbReference type="SUPFAM" id="SSF49899">
    <property type="entry name" value="Concanavalin A-like lectins/glucanases"/>
    <property type="match status" value="5"/>
</dbReference>
<evidence type="ECO:0000256" key="12">
    <source>
        <dbReference type="ARBA" id="ARBA00023273"/>
    </source>
</evidence>
<evidence type="ECO:0000313" key="24">
    <source>
        <dbReference type="RefSeq" id="XP_026292152.1"/>
    </source>
</evidence>
<dbReference type="GO" id="GO:0007399">
    <property type="term" value="P:nervous system development"/>
    <property type="evidence" value="ECO:0007669"/>
    <property type="project" value="UniProtKB-ARBA"/>
</dbReference>
<feature type="disulfide bond" evidence="15">
    <location>
        <begin position="1410"/>
        <end position="1419"/>
    </location>
</feature>
<keyword evidence="8" id="KW-0130">Cell adhesion</keyword>
<dbReference type="RefSeq" id="XP_026292152.1">
    <property type="nucleotide sequence ID" value="XM_026436367.2"/>
</dbReference>
<protein>
    <submittedName>
        <fullName evidence="24">Laminin subunit alpha</fullName>
    </submittedName>
</protein>
<dbReference type="PROSITE" id="PS01248">
    <property type="entry name" value="EGF_LAM_1"/>
    <property type="match status" value="7"/>
</dbReference>
<evidence type="ECO:0000256" key="10">
    <source>
        <dbReference type="ARBA" id="ARBA00023157"/>
    </source>
</evidence>
<feature type="disulfide bond" evidence="15">
    <location>
        <begin position="553"/>
        <end position="570"/>
    </location>
</feature>
<feature type="disulfide bond" evidence="15">
    <location>
        <begin position="765"/>
        <end position="774"/>
    </location>
</feature>
<keyword evidence="9 16" id="KW-0175">Coiled coil</keyword>
<evidence type="ECO:0000256" key="8">
    <source>
        <dbReference type="ARBA" id="ARBA00022889"/>
    </source>
</evidence>
<dbReference type="InterPro" id="IPR002049">
    <property type="entry name" value="LE_dom"/>
</dbReference>
<evidence type="ECO:0000256" key="17">
    <source>
        <dbReference type="SAM" id="MobiDB-lite"/>
    </source>
</evidence>
<dbReference type="KEGG" id="foc:113216623"/>
<keyword evidence="10 15" id="KW-1015">Disulfide bond</keyword>
<feature type="disulfide bond" evidence="15">
    <location>
        <begin position="480"/>
        <end position="489"/>
    </location>
</feature>
<dbReference type="FunFam" id="2.10.25.10:FF:000074">
    <property type="entry name" value="Laminin subunit alpha"/>
    <property type="match status" value="1"/>
</dbReference>
<feature type="domain" description="Laminin EGF-like" evidence="20">
    <location>
        <begin position="1924"/>
        <end position="1976"/>
    </location>
</feature>
<dbReference type="PROSITE" id="PS50027">
    <property type="entry name" value="EGF_LAM_2"/>
    <property type="match status" value="13"/>
</dbReference>
<dbReference type="Pfam" id="PF06009">
    <property type="entry name" value="Laminin_II"/>
    <property type="match status" value="1"/>
</dbReference>
<dbReference type="Pfam" id="PF06008">
    <property type="entry name" value="Laminin_I"/>
    <property type="match status" value="1"/>
</dbReference>
<evidence type="ECO:0000256" key="6">
    <source>
        <dbReference type="ARBA" id="ARBA00022737"/>
    </source>
</evidence>
<dbReference type="PROSITE" id="PS00652">
    <property type="entry name" value="TNFR_NGFR_1"/>
    <property type="match status" value="1"/>
</dbReference>
<evidence type="ECO:0000256" key="15">
    <source>
        <dbReference type="PROSITE-ProRule" id="PRU00460"/>
    </source>
</evidence>
<feature type="domain" description="Laminin EGF-like" evidence="20">
    <location>
        <begin position="551"/>
        <end position="596"/>
    </location>
</feature>
<organism evidence="23 24">
    <name type="scientific">Frankliniella occidentalis</name>
    <name type="common">Western flower thrips</name>
    <name type="synonym">Euthrips occidentalis</name>
    <dbReference type="NCBI Taxonomy" id="133901"/>
    <lineage>
        <taxon>Eukaryota</taxon>
        <taxon>Metazoa</taxon>
        <taxon>Ecdysozoa</taxon>
        <taxon>Arthropoda</taxon>
        <taxon>Hexapoda</taxon>
        <taxon>Insecta</taxon>
        <taxon>Pterygota</taxon>
        <taxon>Neoptera</taxon>
        <taxon>Paraneoptera</taxon>
        <taxon>Thysanoptera</taxon>
        <taxon>Terebrantia</taxon>
        <taxon>Thripoidea</taxon>
        <taxon>Thripidae</taxon>
        <taxon>Frankliniella</taxon>
    </lineage>
</organism>
<feature type="domain" description="Laminin EGF-like" evidence="20">
    <location>
        <begin position="1816"/>
        <end position="1865"/>
    </location>
</feature>
<feature type="disulfide bond" evidence="15">
    <location>
        <begin position="461"/>
        <end position="478"/>
    </location>
</feature>
<dbReference type="FunFam" id="2.10.25.10:FF:000388">
    <property type="entry name" value="Laminin subunit alpha"/>
    <property type="match status" value="1"/>
</dbReference>
<dbReference type="InterPro" id="IPR010307">
    <property type="entry name" value="Laminin_dom_II"/>
</dbReference>
<accession>A0A6J1THD4</accession>
<keyword evidence="5 18" id="KW-0732">Signal</keyword>
<dbReference type="CDD" id="cd02795">
    <property type="entry name" value="CBM6-CBM35-CBM36_like"/>
    <property type="match status" value="1"/>
</dbReference>
<feature type="domain" description="Laminin N-terminal" evidence="22">
    <location>
        <begin position="33"/>
        <end position="284"/>
    </location>
</feature>
<dbReference type="PROSITE" id="PS50025">
    <property type="entry name" value="LAM_G_DOMAIN"/>
    <property type="match status" value="5"/>
</dbReference>
<feature type="domain" description="Laminin EGF-like" evidence="20">
    <location>
        <begin position="1528"/>
        <end position="1578"/>
    </location>
</feature>
<dbReference type="SMART" id="SM00281">
    <property type="entry name" value="LamB"/>
    <property type="match status" value="1"/>
</dbReference>
<dbReference type="InterPro" id="IPR001368">
    <property type="entry name" value="TNFR/NGFR_Cys_rich_reg"/>
</dbReference>
<dbReference type="FunFam" id="2.10.25.10:FF:000090">
    <property type="entry name" value="laminin subunit alpha"/>
    <property type="match status" value="1"/>
</dbReference>
<keyword evidence="23" id="KW-1185">Reference proteome</keyword>
<dbReference type="FunFam" id="2.10.25.10:FF:000082">
    <property type="entry name" value="Laminin subunit alpha 1"/>
    <property type="match status" value="1"/>
</dbReference>
<dbReference type="CDD" id="cd00055">
    <property type="entry name" value="EGF_Lam"/>
    <property type="match status" value="21"/>
</dbReference>
<dbReference type="SMART" id="SM00181">
    <property type="entry name" value="EGF"/>
    <property type="match status" value="15"/>
</dbReference>
<dbReference type="SUPFAM" id="SSF57196">
    <property type="entry name" value="EGF/Laminin"/>
    <property type="match status" value="19"/>
</dbReference>
<feature type="domain" description="Laminin G" evidence="19">
    <location>
        <begin position="3497"/>
        <end position="3675"/>
    </location>
</feature>
<keyword evidence="12" id="KW-0966">Cell projection</keyword>
<dbReference type="Gene3D" id="2.10.25.10">
    <property type="entry name" value="Laminin"/>
    <property type="match status" value="21"/>
</dbReference>
<dbReference type="GO" id="GO:0009888">
    <property type="term" value="P:tissue development"/>
    <property type="evidence" value="ECO:0007669"/>
    <property type="project" value="TreeGrafter"/>
</dbReference>
<dbReference type="SMART" id="SM00136">
    <property type="entry name" value="LamNT"/>
    <property type="match status" value="1"/>
</dbReference>
<feature type="disulfide bond" evidence="14">
    <location>
        <begin position="3212"/>
        <end position="3239"/>
    </location>
</feature>
<dbReference type="GO" id="GO:0030334">
    <property type="term" value="P:regulation of cell migration"/>
    <property type="evidence" value="ECO:0007669"/>
    <property type="project" value="InterPro"/>
</dbReference>
<dbReference type="GO" id="GO:0042995">
    <property type="term" value="C:cell projection"/>
    <property type="evidence" value="ECO:0007669"/>
    <property type="project" value="UniProtKB-SubCell"/>
</dbReference>
<feature type="coiled-coil region" evidence="16">
    <location>
        <begin position="2463"/>
        <end position="2493"/>
    </location>
</feature>
<dbReference type="GO" id="GO:0030154">
    <property type="term" value="P:cell differentiation"/>
    <property type="evidence" value="ECO:0007669"/>
    <property type="project" value="UniProtKB-ARBA"/>
</dbReference>
<dbReference type="GO" id="GO:0030155">
    <property type="term" value="P:regulation of cell adhesion"/>
    <property type="evidence" value="ECO:0007669"/>
    <property type="project" value="InterPro"/>
</dbReference>
<feature type="coiled-coil region" evidence="16">
    <location>
        <begin position="2653"/>
        <end position="2680"/>
    </location>
</feature>
<feature type="disulfide bond" evidence="15">
    <location>
        <begin position="1503"/>
        <end position="1512"/>
    </location>
</feature>
<keyword evidence="6" id="KW-0677">Repeat</keyword>
<feature type="domain" description="Laminin EGF-like" evidence="20">
    <location>
        <begin position="742"/>
        <end position="794"/>
    </location>
</feature>
<feature type="domain" description="Laminin G" evidence="19">
    <location>
        <begin position="2892"/>
        <end position="3063"/>
    </location>
</feature>
<dbReference type="SMART" id="SM00282">
    <property type="entry name" value="LamG"/>
    <property type="match status" value="5"/>
</dbReference>
<feature type="disulfide bond" evidence="15">
    <location>
        <begin position="572"/>
        <end position="581"/>
    </location>
</feature>
<dbReference type="InterPro" id="IPR013320">
    <property type="entry name" value="ConA-like_dom_sf"/>
</dbReference>
<feature type="disulfide bond" evidence="15">
    <location>
        <begin position="1948"/>
        <end position="1957"/>
    </location>
</feature>
<dbReference type="Pfam" id="PF24973">
    <property type="entry name" value="EGF_LMN_ATRN"/>
    <property type="match status" value="1"/>
</dbReference>
<dbReference type="GO" id="GO:0009887">
    <property type="term" value="P:animal organ morphogenesis"/>
    <property type="evidence" value="ECO:0007669"/>
    <property type="project" value="TreeGrafter"/>
</dbReference>
<feature type="disulfide bond" evidence="15">
    <location>
        <begin position="505"/>
        <end position="517"/>
    </location>
</feature>
<keyword evidence="3" id="KW-0964">Secreted</keyword>
<comment type="caution">
    <text evidence="15">Lacks conserved residue(s) required for the propagation of feature annotation.</text>
</comment>
<dbReference type="OrthoDB" id="10011303at2759"/>
<dbReference type="Pfam" id="PF00052">
    <property type="entry name" value="Laminin_B"/>
    <property type="match status" value="1"/>
</dbReference>
<dbReference type="Gene3D" id="2.60.120.260">
    <property type="entry name" value="Galactose-binding domain-like"/>
    <property type="match status" value="1"/>
</dbReference>
<evidence type="ECO:0000256" key="14">
    <source>
        <dbReference type="PROSITE-ProRule" id="PRU00122"/>
    </source>
</evidence>
<dbReference type="GO" id="GO:0120036">
    <property type="term" value="P:plasma membrane bounded cell projection organization"/>
    <property type="evidence" value="ECO:0007669"/>
    <property type="project" value="UniProtKB-ARBA"/>
</dbReference>
<dbReference type="FunFam" id="2.10.25.10:FF:000106">
    <property type="entry name" value="Heparan sulfate proteoglycan 2"/>
    <property type="match status" value="1"/>
</dbReference>
<proteinExistence type="predicted"/>
<evidence type="ECO:0000259" key="20">
    <source>
        <dbReference type="PROSITE" id="PS50027"/>
    </source>
</evidence>
<feature type="disulfide bond" evidence="15">
    <location>
        <begin position="642"/>
        <end position="654"/>
    </location>
</feature>
<dbReference type="PROSITE" id="PS51115">
    <property type="entry name" value="LAMININ_IVA"/>
    <property type="match status" value="1"/>
</dbReference>
<evidence type="ECO:0000313" key="23">
    <source>
        <dbReference type="Proteomes" id="UP000504606"/>
    </source>
</evidence>
<dbReference type="PRINTS" id="PR00011">
    <property type="entry name" value="EGFLAMININ"/>
</dbReference>
<evidence type="ECO:0000259" key="19">
    <source>
        <dbReference type="PROSITE" id="PS50025"/>
    </source>
</evidence>
<dbReference type="GeneID" id="113216623"/>
<feature type="coiled-coil region" evidence="16">
    <location>
        <begin position="2311"/>
        <end position="2381"/>
    </location>
</feature>
<evidence type="ECO:0000256" key="9">
    <source>
        <dbReference type="ARBA" id="ARBA00023054"/>
    </source>
</evidence>
<dbReference type="Pfam" id="PF00053">
    <property type="entry name" value="EGF_laminin"/>
    <property type="match status" value="18"/>
</dbReference>
<keyword evidence="13 15" id="KW-0424">Laminin EGF-like domain</keyword>
<sequence>MKMCWEGGGGGGGGPGGLLLAVLVLVALAAEVHAEVLTPPYFNLAERRRVTATATCGEGTQGPELYCKLVGANADKDANMEIIQGQVCDFCDPSEPEKRHPAEYAVDGAETWWQSPPLSRGMKYNEVTLTIDLGQTFHVAYVFIKMANSPRPAIWVLERSTDNGKTYKPWQYFADSPSECEQWFGPETLLPITRDDQVYCEIEYSKIVPLEGGEIVVSFLNKRPSANDFFNSTILQEFTRATNIRLRFLRTKNLLGHLMSVARQDPTVTRRYFYSIKDISIGGRCVCNGHAENCANPDPNDQYKLLCSCKHNTCGTNCEMCCPGFEQKRWRQSKRYELFQCEPCNCHGHSDKCIYDEEVDEKKLSIDIHGNYEGGGVCQSCRHNTEGVNCNRCKAKYYRPYGKPLNATDVCQPCQCDDPRFTGNCAEGSGQCECKQNFTAPYCDSCNFGYYGYPECKQCECFINGTRGNMCEAVGGQCQCKQAYGGRFCRECAQEYFGYPNCTACDCNRIGSQSSVCQTETGKCPCRSNFGGRQCDQCADGYHTYPDCIFCKCDTSGTLPEVCDKGNGKCLCKEGYDGERCDRCKPGYHGYPNCRPCNCSEVGSSSSICDASGKCPCLANFAGRSCDQCRSGFYRFPECLACFCDSHGSVGVSCDANGHCQCKENFEGARCDQCKEGLYNFPICEECNCNPYGTISTFGGCGTLPAGELCKCKSRVEGRVCNECKPTYWNLQPYHRDGCEECDCHIPGVMGGINVCNTQSGQCLCKPSVGSRRCEACKDGSYNLSDDNLFGCTDCGCDIGGSVDGICNKSTGQCICHPRIQGRTCNEPILHHYFPTLHHLQYEAEDGLTPQGERVRYRWDENEFANYSWKGYAFFTVPQNEINYNVKIEKPSLYRMVLRYINPGTEAEVAHIAIIPESQIEPQQSFQVLLMPTNGTPAFTTVADKTNKIPSPLVMDPGNWIINIKYSGARPLLLDYFSLLPASYYEAGILVKTVSEPCTIGNQTVCQQYHYPKMGGCDIVRGETALIDDQGNRQPIREIYENDQHVQAVGLNSKPAMLSPTQPELHFDLTISEPGKHILVISYVTPPDANTSTNVVLMVDDEQAPQLGRAVLHPCSFTAACRQAVIDDRRVVSPFRLDKNYVKLTLKAEGPANAAIDCVVAVPLEDWSLDYIQPKPLCVRKDGQCVGANFPTPPDSKRIEPESDNDVSTVKPPMISDNTSTLIYLDYNNPTVDAEGKVPGPGQYVFVVHYYQPDHPGFALDTVIQNENIVQNGQYHEGKLPIRHCPSNSGCRSVIQQSNGSNRTLLSDSFIVTLKQQPTRFGVWIDYILVIPAEQFTPSILEQDDLDQTGVFLNQCGQNHFYIDPKTKGFCREAVFSLTSAYNSGALKCNCDYLGSTDFECAKFGGQCPCKANVIGRRCTECRNGYYGFPDCKPCDCPATAICEEKTGKCECAPKIRGEKCDQCEENTFALDPYFGCEDCNCSPQGVVDNNLQCDLNNGSCSCKPNIVGRHCDKCLEGYWLFPQCQICDCDLRGCREEICDQVTAQCYCKSNVNGEACDVCVDGTFDIQASNVLGCTKCFCFGKTTRCDSATLFRAEIQSMENWVLSTITYQPTVIVTPMSFRPEHGDGGVVADLTDAEAVDKVVFFKAPQIFYGNMLTAYGGNLNYTLFYTTGPFGGAIGAPDIILHGSATNQYLLHFSLEQPASSLKYNGSVQIIESNFVLSNGLPVSRETLMQTLQTLDEIYIRATYMQQSVTSRLLNVSLDTAQEQHNTNGIAHAVEECICPPGYKGLSCEDCASGYYRSQTGPYGGYCVPCQCNGHSDVCDPVTGICMECQHFTTGDHCEECESGYHGDASVGTPHDCLICACPLPYPSNNFASSCYVSPDGDSISCDCKEGYFGAQCQSCAAGYYGKPRVQGDYCKPCVCNNNIDPSNANSCDSVSGECMTCLNNTFGESCQYCAPGFYGDAIIRKDCQSCICDACGTAQCNNYTGICECKPNVAGEKCDTCAPDHYGFNNCKGCSPCDCGLASDSTQCDDVTGQCRCKPGVTGRTCDKCKPGYWNYGPEGCVSCGCNQEYSVGFGCNAATGQCECLPGVIGEKCDHCPYRWVLKDDEGCFECDACTHGLLNVTDELAATIDPQRADFESAAASHFTQKRLEYINDTALDMAPTVKNLTRVDFVPIAKAVQDLTRDTEQHSRNGAYKLETAEQTAPTGAAVHQALLNLEKSMVVASDNAEATVQEINNITFSLEAGSGPQTEYSIRLGEKLLKEMEEQDFSDPEKEADRVLEKAEQIKENMAKFAEPVTNHSHLLLELQKQLNEFNDKLENLRNNSDSTVKLTTETKIINEKNKNAQVKNKVNAVNQLAESAQNILNDAKELLTKTAKLIIDAKKDFSDIELAATRVVEIKNSLNDSINEQKVKLSELEDVYEGADVHAAVLANRAAELEKQLSPTRDQSQFALTAANAYLDIVNALQEALKTAEEASEAAQNASDMLTGLGDKTSVSQKRSMELLQNAHSRLEEAQVTLSPKLKMAISNVMFVQDLTSSGQKGIDDIEKILTKMPTLSLIDPVNKAGEESARAQESVQDAVSGISDILTTLPDQSKMAKQVPKDVDDSREAISQADNQLRSLRMVKTFNDAIDDVKSRQEAFNASAVGARSSIEELKQKVAEARENVNRIRVGVRFHRDTTLQLRNPESLSQQTTSSRISVYFRTSQPNGLILYLGNEKDSSRKVRSLKSRRTKTDDYIALVVENSYPVLTVDLGSGPTRIIVTKIVDDGVWYQAIIERIGKSARLTIREEGINKEDVLYYKEDIISGTNSILNLDPENSKLFVGGFLNFRIQDDIIASSFDGEMEELVIGDTPVSLWSFVSGSLNRNLTGAYERNKLVSSLTSNAGYRFNGSGYVVLDGKPYLQKERSAVQFRFKTKMRNGLLFLIGNEKQFFSVELRDGRILYQFDLGDGPVRMLSPEGVKYNDDEWHLVEAARDRKVGLLKIHGEESARANSGGFIDELTPTNEVYFGGYPDSHSYRDVTNLDFDGCIDNVQIDSGTIDLSKNVKATGVSPGCPPKFVGQISFSEKAPGYLRWSKVDAADEIQLNLRFKTSSTPGLIAYITDEDQTSTLSLSMVEGILVLRSKNAEVTTHPTKYNDGEWHVVTATYDRNGLQLDVDDFEMFKTPNTGSPLQIQDGNLFFGGIPKDYILSPGASASANSFVGCLADATVGRTLINFANVTDRRNVSLNKCPIGSDPVDYPAPSPEEDVITREGDDQDGDDDNIPVTTSTAPTPITPPTPAPTPAGQCVLPFSPANDPDVREDSGVRFGSKPYSRYEFSALPKPLKQKYELSFDFKTEKPNGTIFFVTDKNIVDHIALYLVNGKVHYSFNCGSGAALLVSKDAYNDNEWHTVLFARHGVNGTLSIDEVIVATGSSVGLTKTLNVEPPFLLGSLSESLPALLKDHNSLSVLNVIPGFVGCLRYFKMNKKPVVQNRTVTEGVLPCSDKVEKGFFIGPEGGYIKAFDKFRVGFDIDLSIEVKPRYTSGILVSVHSNKDYLILQLVNGTVKFTVDNGEGPITVEYKPVQPQDVCNGDWLRIQAVKSKAILTLGVNDFFVEPFVGKQGSAATDTRHPLFIGGHPNPKGLPGIETTEQFVGCVRNVAILRDNKNMIVSLTAAKTSGSVISNVCPTI</sequence>
<feature type="disulfide bond" evidence="15">
    <location>
        <begin position="551"/>
        <end position="563"/>
    </location>
</feature>
<dbReference type="InterPro" id="IPR000034">
    <property type="entry name" value="Laminin_IV"/>
</dbReference>
<keyword evidence="11" id="KW-0325">Glycoprotein</keyword>
<name>A0A6J1THD4_FRAOC</name>
<dbReference type="FunFam" id="2.60.120.260:FF:000092">
    <property type="entry name" value="Laminin subunit alpha-3"/>
    <property type="match status" value="1"/>
</dbReference>
<dbReference type="FunFam" id="2.10.25.10:FF:000083">
    <property type="entry name" value="Laminin subunit alpha"/>
    <property type="match status" value="1"/>
</dbReference>
<dbReference type="CDD" id="cd00110">
    <property type="entry name" value="LamG"/>
    <property type="match status" value="5"/>
</dbReference>
<dbReference type="FunFam" id="2.10.25.10:FF:000407">
    <property type="entry name" value="Laminin subunit alpha-3"/>
    <property type="match status" value="1"/>
</dbReference>
<keyword evidence="7" id="KW-0084">Basement membrane</keyword>
<dbReference type="GO" id="GO:0007155">
    <property type="term" value="P:cell adhesion"/>
    <property type="evidence" value="ECO:0007669"/>
    <property type="project" value="UniProtKB-KW"/>
</dbReference>
<comment type="subcellular location">
    <subcellularLocation>
        <location evidence="2">Cell projection</location>
    </subcellularLocation>
    <subcellularLocation>
        <location evidence="1">Secreted</location>
        <location evidence="1">Extracellular space</location>
        <location evidence="1">Extracellular matrix</location>
        <location evidence="1">Basement membrane</location>
    </subcellularLocation>
</comment>
<feature type="disulfide bond" evidence="15">
    <location>
        <begin position="662"/>
        <end position="671"/>
    </location>
</feature>
<feature type="domain" description="Laminin EGF-like" evidence="20">
    <location>
        <begin position="2024"/>
        <end position="2070"/>
    </location>
</feature>
<evidence type="ECO:0000256" key="4">
    <source>
        <dbReference type="ARBA" id="ARBA00022530"/>
    </source>
</evidence>
<evidence type="ECO:0000259" key="21">
    <source>
        <dbReference type="PROSITE" id="PS51115"/>
    </source>
</evidence>
<feature type="disulfide bond" evidence="15">
    <location>
        <begin position="1996"/>
        <end position="2005"/>
    </location>
</feature>
<evidence type="ECO:0000256" key="18">
    <source>
        <dbReference type="SAM" id="SignalP"/>
    </source>
</evidence>
<dbReference type="InterPro" id="IPR001791">
    <property type="entry name" value="Laminin_G"/>
</dbReference>
<dbReference type="GO" id="GO:0016477">
    <property type="term" value="P:cell migration"/>
    <property type="evidence" value="ECO:0007669"/>
    <property type="project" value="UniProtKB-ARBA"/>
</dbReference>
<evidence type="ECO:0000256" key="11">
    <source>
        <dbReference type="ARBA" id="ARBA00023180"/>
    </source>
</evidence>